<feature type="transmembrane region" description="Helical" evidence="14">
    <location>
        <begin position="1276"/>
        <end position="1296"/>
    </location>
</feature>
<feature type="compositionally biased region" description="Basic and acidic residues" evidence="13">
    <location>
        <begin position="606"/>
        <end position="618"/>
    </location>
</feature>
<dbReference type="Pfam" id="PF23113">
    <property type="entry name" value="MARCHF6_C"/>
    <property type="match status" value="1"/>
</dbReference>
<feature type="transmembrane region" description="Helical" evidence="14">
    <location>
        <begin position="721"/>
        <end position="740"/>
    </location>
</feature>
<gene>
    <name evidence="16" type="ORF">P691DRAFT_775056</name>
</gene>
<evidence type="ECO:0000256" key="4">
    <source>
        <dbReference type="ARBA" id="ARBA00012483"/>
    </source>
</evidence>
<dbReference type="Gene3D" id="3.30.40.10">
    <property type="entry name" value="Zinc/RING finger domain, C3HC4 (zinc finger)"/>
    <property type="match status" value="1"/>
</dbReference>
<evidence type="ECO:0000313" key="17">
    <source>
        <dbReference type="Proteomes" id="UP000807342"/>
    </source>
</evidence>
<evidence type="ECO:0000256" key="5">
    <source>
        <dbReference type="ARBA" id="ARBA00022679"/>
    </source>
</evidence>
<sequence length="1534" mass="170694">MQEAEEQDTCRICSAPAEPDQPLFHPCKCSGTIRYIHQDCLTTWLAHSKKKTCDVCKHPYSFTKVYAPDMPSRLPTVLLARRLSQHAFLAFLFVLRAVAVAIIWLAVLPWVTVWTWRMYFSMGESTAWYVSNLERPSGSDGSPFYHKMGHDVTPSKTFIGKITTHPIWMALSADIFTGQIIASLIVLTFVAVFLLREWISQNARPGVFEDEEVFPDMPPAANDPLPQPAPNPPAPANLPALPDPAELELRQQNAMRALELLRAVEALVDQDESGEHGQRRTGGADNGRPDAARVEPERKKKRVLGADSGSEAESDEGGVDRIKRRTHTYRGSGSSSLRSSGLRRRSGKNSGRSASPARQPSSAENLDSVYPFTFQASAADTADVAASGLGQPQYSTPEPLSLSAFARRPPLPTSVLAVPGQESPPIILPPSRTSLDSPGLATYRAPEELNAEASPSSKPRGSLEDLGKSTCQRDIDTQGKELQVSFTSQSPSFLHDESSPACTDISPPPVSDINNGNKPDDPAGLPPYPTHLLTENNVRSEHPAQNDLPEDSFATTSSIVVDEAESDFDLENEHRHYFREVGDSAPLTPSWPGTPGPDVPIPVGGQDHEREEVDLRRDEDDEDEDEPEEDGDELLWNDAHWDGIEVEELPEGMEQNVEGAPPVLDAGPVRANGRGEVNVAGDGGLPPDLADDLEGGVEDDMEGAMEAIGMRGPIYSVFQNAALMIFVLDTAIGLGVWIPFSIGKCVALLSLNPKRIIQILHLPIKLIRIVTDPEVDFVIYVIQRLYQEFFKKYFGFVARLTNLLVKMILSEEKMTTYVDLANRTYTEAVQFFAGHSLASINDTVATETVFDKVPTYLGPTEPYFALLGKEVRLGATRFQGAWYDMAVGNGPTERAFAIGLGYSVVGLLLALYLNILTVGNARTATRAVRNAVRQQLLVIKVAAFIFIELVLFPLGCGIVLDLCTVWLFPEANLQSRIAFFAQAPLTAMFYHWIAGTMFMYSFAVLLSGCRTVMRPGAMWFIKDPQDQNSHPIRDILDRPTLTQLRKIFMSAILYSVVVGCVVGSVAGLLILGNKSILPFRWKNREPLSNVPIDLLFLHLVLPYTMHYFRPKRAIKYLATVVWKYLAKKLRLTSYFFGDNRPEEQYTPQRFFGADINDPEFSSRRDGTFRRVPATDNLALPRDMRATARVNESGEPYNKEAEELINIQNAEALKAKRDISFDYRVVYIPPGFRYRIFGFILSMWGIGAVVLGVSVALPVSLGRSVFKLFTLREVHDGYSLILGFYLLVACYLCGRAIDRLDKRRQRRSPEGRRGDLRILVVKRGLLWLTKISYMMVTLGVLLPILVALVMDLYVILPIRLALDPTMNPRIRIVDSWALGLLYVKIAFHVHRIQPNTRISRGLHHIITHGWLRPDPVAATKDVIIPVGGGLLGMILLPGVLFRVFQYCFPSVTVDSKFVCEYFLFLLWGGSPPNRSVMQIYPGIFVVAGLMQSSRFMNDIVASWSQAIRDKEFLVEMRLRNHEPEEEGRREGAVTT</sequence>
<dbReference type="FunFam" id="3.30.40.10:FF:000287">
    <property type="entry name" value="RING finger membrane protein"/>
    <property type="match status" value="1"/>
</dbReference>
<keyword evidence="10" id="KW-0862">Zinc</keyword>
<evidence type="ECO:0000256" key="6">
    <source>
        <dbReference type="ARBA" id="ARBA00022692"/>
    </source>
</evidence>
<keyword evidence="11 14" id="KW-1133">Transmembrane helix</keyword>
<feature type="compositionally biased region" description="Acidic residues" evidence="13">
    <location>
        <begin position="619"/>
        <end position="634"/>
    </location>
</feature>
<evidence type="ECO:0000256" key="13">
    <source>
        <dbReference type="SAM" id="MobiDB-lite"/>
    </source>
</evidence>
<feature type="region of interest" description="Disordered" evidence="13">
    <location>
        <begin position="582"/>
        <end position="634"/>
    </location>
</feature>
<evidence type="ECO:0000256" key="3">
    <source>
        <dbReference type="ARBA" id="ARBA00004906"/>
    </source>
</evidence>
<dbReference type="PANTHER" id="PTHR13145:SF0">
    <property type="entry name" value="E3 UBIQUITIN-PROTEIN LIGASE MARCHF6"/>
    <property type="match status" value="1"/>
</dbReference>
<comment type="catalytic activity">
    <reaction evidence="1">
        <text>S-ubiquitinyl-[E2 ubiquitin-conjugating enzyme]-L-cysteine + [acceptor protein]-L-lysine = [E2 ubiquitin-conjugating enzyme]-L-cysteine + N(6)-ubiquitinyl-[acceptor protein]-L-lysine.</text>
        <dbReference type="EC" id="2.3.2.27"/>
    </reaction>
</comment>
<feature type="region of interest" description="Disordered" evidence="13">
    <location>
        <begin position="413"/>
        <end position="467"/>
    </location>
</feature>
<dbReference type="PANTHER" id="PTHR13145">
    <property type="entry name" value="SSM4 PROTEIN"/>
    <property type="match status" value="1"/>
</dbReference>
<dbReference type="EMBL" id="MU151145">
    <property type="protein sequence ID" value="KAF9448953.1"/>
    <property type="molecule type" value="Genomic_DNA"/>
</dbReference>
<evidence type="ECO:0000313" key="16">
    <source>
        <dbReference type="EMBL" id="KAF9448953.1"/>
    </source>
</evidence>
<dbReference type="Pfam" id="PF12906">
    <property type="entry name" value="RINGv"/>
    <property type="match status" value="1"/>
</dbReference>
<evidence type="ECO:0000256" key="10">
    <source>
        <dbReference type="ARBA" id="ARBA00022833"/>
    </source>
</evidence>
<keyword evidence="8" id="KW-0863">Zinc-finger</keyword>
<comment type="subcellular location">
    <subcellularLocation>
        <location evidence="2">Membrane</location>
        <topology evidence="2">Multi-pass membrane protein</topology>
    </subcellularLocation>
</comment>
<keyword evidence="9" id="KW-0833">Ubl conjugation pathway</keyword>
<feature type="transmembrane region" description="Helical" evidence="14">
    <location>
        <begin position="895"/>
        <end position="916"/>
    </location>
</feature>
<evidence type="ECO:0000256" key="8">
    <source>
        <dbReference type="ARBA" id="ARBA00022771"/>
    </source>
</evidence>
<dbReference type="GO" id="GO:0005789">
    <property type="term" value="C:endoplasmic reticulum membrane"/>
    <property type="evidence" value="ECO:0007669"/>
    <property type="project" value="TreeGrafter"/>
</dbReference>
<feature type="transmembrane region" description="Helical" evidence="14">
    <location>
        <begin position="88"/>
        <end position="111"/>
    </location>
</feature>
<dbReference type="SMART" id="SM00744">
    <property type="entry name" value="RINGv"/>
    <property type="match status" value="1"/>
</dbReference>
<evidence type="ECO:0000256" key="12">
    <source>
        <dbReference type="ARBA" id="ARBA00023136"/>
    </source>
</evidence>
<keyword evidence="5" id="KW-0808">Transferase</keyword>
<feature type="compositionally biased region" description="Basic and acidic residues" evidence="13">
    <location>
        <begin position="287"/>
        <end position="298"/>
    </location>
</feature>
<organism evidence="16 17">
    <name type="scientific">Macrolepiota fuliginosa MF-IS2</name>
    <dbReference type="NCBI Taxonomy" id="1400762"/>
    <lineage>
        <taxon>Eukaryota</taxon>
        <taxon>Fungi</taxon>
        <taxon>Dikarya</taxon>
        <taxon>Basidiomycota</taxon>
        <taxon>Agaricomycotina</taxon>
        <taxon>Agaricomycetes</taxon>
        <taxon>Agaricomycetidae</taxon>
        <taxon>Agaricales</taxon>
        <taxon>Agaricineae</taxon>
        <taxon>Agaricaceae</taxon>
        <taxon>Macrolepiota</taxon>
    </lineage>
</organism>
<keyword evidence="17" id="KW-1185">Reference proteome</keyword>
<dbReference type="PROSITE" id="PS51292">
    <property type="entry name" value="ZF_RING_CH"/>
    <property type="match status" value="1"/>
</dbReference>
<feature type="transmembrane region" description="Helical" evidence="14">
    <location>
        <begin position="988"/>
        <end position="1009"/>
    </location>
</feature>
<dbReference type="GO" id="GO:0061630">
    <property type="term" value="F:ubiquitin protein ligase activity"/>
    <property type="evidence" value="ECO:0007669"/>
    <property type="project" value="UniProtKB-EC"/>
</dbReference>
<dbReference type="SUPFAM" id="SSF57850">
    <property type="entry name" value="RING/U-box"/>
    <property type="match status" value="1"/>
</dbReference>
<proteinExistence type="predicted"/>
<evidence type="ECO:0000256" key="9">
    <source>
        <dbReference type="ARBA" id="ARBA00022786"/>
    </source>
</evidence>
<feature type="domain" description="RING-CH-type" evidence="15">
    <location>
        <begin position="2"/>
        <end position="63"/>
    </location>
</feature>
<keyword evidence="12 14" id="KW-0472">Membrane</keyword>
<protein>
    <recommendedName>
        <fullName evidence="4">RING-type E3 ubiquitin transferase</fullName>
        <ecNumber evidence="4">2.3.2.27</ecNumber>
    </recommendedName>
</protein>
<evidence type="ECO:0000256" key="14">
    <source>
        <dbReference type="SAM" id="Phobius"/>
    </source>
</evidence>
<feature type="transmembrane region" description="Helical" evidence="14">
    <location>
        <begin position="937"/>
        <end position="968"/>
    </location>
</feature>
<dbReference type="InterPro" id="IPR056521">
    <property type="entry name" value="MARCHF6-like_C"/>
</dbReference>
<evidence type="ECO:0000256" key="2">
    <source>
        <dbReference type="ARBA" id="ARBA00004141"/>
    </source>
</evidence>
<dbReference type="CDD" id="cd16702">
    <property type="entry name" value="RING_CH-C4HC3_MARCH6"/>
    <property type="match status" value="1"/>
</dbReference>
<feature type="compositionally biased region" description="Low complexity" evidence="13">
    <location>
        <begin position="348"/>
        <end position="363"/>
    </location>
</feature>
<feature type="compositionally biased region" description="Pro residues" evidence="13">
    <location>
        <begin position="225"/>
        <end position="236"/>
    </location>
</feature>
<feature type="compositionally biased region" description="Low complexity" evidence="13">
    <location>
        <begin position="330"/>
        <end position="340"/>
    </location>
</feature>
<feature type="region of interest" description="Disordered" evidence="13">
    <location>
        <begin position="269"/>
        <end position="365"/>
    </location>
</feature>
<accession>A0A9P5XCP5</accession>
<dbReference type="InterPro" id="IPR011016">
    <property type="entry name" value="Znf_RING-CH"/>
</dbReference>
<evidence type="ECO:0000259" key="15">
    <source>
        <dbReference type="PROSITE" id="PS51292"/>
    </source>
</evidence>
<feature type="transmembrane region" description="Helical" evidence="14">
    <location>
        <begin position="1047"/>
        <end position="1070"/>
    </location>
</feature>
<evidence type="ECO:0000256" key="7">
    <source>
        <dbReference type="ARBA" id="ARBA00022723"/>
    </source>
</evidence>
<dbReference type="GO" id="GO:0036503">
    <property type="term" value="P:ERAD pathway"/>
    <property type="evidence" value="ECO:0007669"/>
    <property type="project" value="TreeGrafter"/>
</dbReference>
<dbReference type="OrthoDB" id="264354at2759"/>
<feature type="region of interest" description="Disordered" evidence="13">
    <location>
        <begin position="485"/>
        <end position="533"/>
    </location>
</feature>
<evidence type="ECO:0000256" key="11">
    <source>
        <dbReference type="ARBA" id="ARBA00022989"/>
    </source>
</evidence>
<feature type="transmembrane region" description="Helical" evidence="14">
    <location>
        <begin position="1090"/>
        <end position="1108"/>
    </location>
</feature>
<dbReference type="InterPro" id="IPR013083">
    <property type="entry name" value="Znf_RING/FYVE/PHD"/>
</dbReference>
<dbReference type="Proteomes" id="UP000807342">
    <property type="component" value="Unassembled WGS sequence"/>
</dbReference>
<feature type="transmembrane region" description="Helical" evidence="14">
    <location>
        <begin position="1330"/>
        <end position="1355"/>
    </location>
</feature>
<comment type="pathway">
    <text evidence="3">Protein modification; protein ubiquitination.</text>
</comment>
<reference evidence="16" key="1">
    <citation type="submission" date="2020-11" db="EMBL/GenBank/DDBJ databases">
        <authorList>
            <consortium name="DOE Joint Genome Institute"/>
            <person name="Ahrendt S."/>
            <person name="Riley R."/>
            <person name="Andreopoulos W."/>
            <person name="Labutti K."/>
            <person name="Pangilinan J."/>
            <person name="Ruiz-Duenas F.J."/>
            <person name="Barrasa J.M."/>
            <person name="Sanchez-Garcia M."/>
            <person name="Camarero S."/>
            <person name="Miyauchi S."/>
            <person name="Serrano A."/>
            <person name="Linde D."/>
            <person name="Babiker R."/>
            <person name="Drula E."/>
            <person name="Ayuso-Fernandez I."/>
            <person name="Pacheco R."/>
            <person name="Padilla G."/>
            <person name="Ferreira P."/>
            <person name="Barriuso J."/>
            <person name="Kellner H."/>
            <person name="Castanera R."/>
            <person name="Alfaro M."/>
            <person name="Ramirez L."/>
            <person name="Pisabarro A.G."/>
            <person name="Kuo A."/>
            <person name="Tritt A."/>
            <person name="Lipzen A."/>
            <person name="He G."/>
            <person name="Yan M."/>
            <person name="Ng V."/>
            <person name="Cullen D."/>
            <person name="Martin F."/>
            <person name="Rosso M.-N."/>
            <person name="Henrissat B."/>
            <person name="Hibbett D."/>
            <person name="Martinez A.T."/>
            <person name="Grigoriev I.V."/>
        </authorList>
    </citation>
    <scope>NUCLEOTIDE SEQUENCE</scope>
    <source>
        <strain evidence="16">MF-IS2</strain>
    </source>
</reference>
<dbReference type="GO" id="GO:0008270">
    <property type="term" value="F:zinc ion binding"/>
    <property type="evidence" value="ECO:0007669"/>
    <property type="project" value="UniProtKB-KW"/>
</dbReference>
<keyword evidence="7" id="KW-0479">Metal-binding</keyword>
<feature type="transmembrane region" description="Helical" evidence="14">
    <location>
        <begin position="1421"/>
        <end position="1440"/>
    </location>
</feature>
<dbReference type="EC" id="2.3.2.27" evidence="4"/>
<keyword evidence="6 14" id="KW-0812">Transmembrane</keyword>
<name>A0A9P5XCP5_9AGAR</name>
<feature type="transmembrane region" description="Helical" evidence="14">
    <location>
        <begin position="1235"/>
        <end position="1256"/>
    </location>
</feature>
<feature type="transmembrane region" description="Helical" evidence="14">
    <location>
        <begin position="175"/>
        <end position="195"/>
    </location>
</feature>
<evidence type="ECO:0000256" key="1">
    <source>
        <dbReference type="ARBA" id="ARBA00000900"/>
    </source>
</evidence>
<comment type="caution">
    <text evidence="16">The sequence shown here is derived from an EMBL/GenBank/DDBJ whole genome shotgun (WGS) entry which is preliminary data.</text>
</comment>
<feature type="region of interest" description="Disordered" evidence="13">
    <location>
        <begin position="211"/>
        <end position="241"/>
    </location>
</feature>